<evidence type="ECO:0000313" key="5">
    <source>
        <dbReference type="Proteomes" id="UP001044222"/>
    </source>
</evidence>
<evidence type="ECO:0000313" key="4">
    <source>
        <dbReference type="EMBL" id="KAG5837511.1"/>
    </source>
</evidence>
<evidence type="ECO:0000256" key="1">
    <source>
        <dbReference type="ARBA" id="ARBA00022468"/>
    </source>
</evidence>
<dbReference type="PANTHER" id="PTHR12659:SF6">
    <property type="entry name" value="STAR-RELATED LIPID TRANSFER PROTEIN 13"/>
    <property type="match status" value="1"/>
</dbReference>
<dbReference type="SMART" id="SM00234">
    <property type="entry name" value="START"/>
    <property type="match status" value="1"/>
</dbReference>
<keyword evidence="5" id="KW-1185">Reference proteome</keyword>
<evidence type="ECO:0000256" key="2">
    <source>
        <dbReference type="ARBA" id="ARBA00022553"/>
    </source>
</evidence>
<comment type="caution">
    <text evidence="4">The sequence shown here is derived from an EMBL/GenBank/DDBJ whole genome shotgun (WGS) entry which is preliminary data.</text>
</comment>
<keyword evidence="2" id="KW-0597">Phosphoprotein</keyword>
<dbReference type="InterPro" id="IPR002913">
    <property type="entry name" value="START_lipid-bd_dom"/>
</dbReference>
<dbReference type="EMBL" id="JAFIRN010000013">
    <property type="protein sequence ID" value="KAG5837511.1"/>
    <property type="molecule type" value="Genomic_DNA"/>
</dbReference>
<dbReference type="PANTHER" id="PTHR12659">
    <property type="entry name" value="RHO-TYPE GTPASE ACTIVATING PROTEIN"/>
    <property type="match status" value="1"/>
</dbReference>
<sequence length="189" mass="20915">MVTQSRNSYVDADLHPPTLEELCKQLEEDDGSYLTHTDGLVQGLLKEARDRSKGWVSRPSTDSTELSYKKVGDGNPCGAGGFRWSRDFVVLRSWRTDLPKGTCALVSVSVDHEESPPLGGVRAVVLESQYLLEPCGSGKSRLTHICRVDLKGRTPEWYNKAFGHLCAAEVARIRNSFHPLTSEGPETKI</sequence>
<organism evidence="4 5">
    <name type="scientific">Anguilla anguilla</name>
    <name type="common">European freshwater eel</name>
    <name type="synonym">Muraena anguilla</name>
    <dbReference type="NCBI Taxonomy" id="7936"/>
    <lineage>
        <taxon>Eukaryota</taxon>
        <taxon>Metazoa</taxon>
        <taxon>Chordata</taxon>
        <taxon>Craniata</taxon>
        <taxon>Vertebrata</taxon>
        <taxon>Euteleostomi</taxon>
        <taxon>Actinopterygii</taxon>
        <taxon>Neopterygii</taxon>
        <taxon>Teleostei</taxon>
        <taxon>Anguilliformes</taxon>
        <taxon>Anguillidae</taxon>
        <taxon>Anguilla</taxon>
    </lineage>
</organism>
<evidence type="ECO:0000259" key="3">
    <source>
        <dbReference type="PROSITE" id="PS50848"/>
    </source>
</evidence>
<dbReference type="SUPFAM" id="SSF55961">
    <property type="entry name" value="Bet v1-like"/>
    <property type="match status" value="1"/>
</dbReference>
<dbReference type="Pfam" id="PF01852">
    <property type="entry name" value="START"/>
    <property type="match status" value="1"/>
</dbReference>
<dbReference type="PROSITE" id="PS50848">
    <property type="entry name" value="START"/>
    <property type="match status" value="1"/>
</dbReference>
<dbReference type="InterPro" id="IPR023393">
    <property type="entry name" value="START-like_dom_sf"/>
</dbReference>
<keyword evidence="1" id="KW-0343">GTPase activation</keyword>
<dbReference type="GO" id="GO:0030036">
    <property type="term" value="P:actin cytoskeleton organization"/>
    <property type="evidence" value="ECO:0007669"/>
    <property type="project" value="TreeGrafter"/>
</dbReference>
<dbReference type="GO" id="GO:0008289">
    <property type="term" value="F:lipid binding"/>
    <property type="evidence" value="ECO:0007669"/>
    <property type="project" value="InterPro"/>
</dbReference>
<protein>
    <recommendedName>
        <fullName evidence="3">START domain-containing protein</fullName>
    </recommendedName>
</protein>
<feature type="domain" description="START" evidence="3">
    <location>
        <begin position="85"/>
        <end position="158"/>
    </location>
</feature>
<gene>
    <name evidence="4" type="ORF">ANANG_G00240050</name>
</gene>
<dbReference type="GO" id="GO:0005096">
    <property type="term" value="F:GTPase activator activity"/>
    <property type="evidence" value="ECO:0007669"/>
    <property type="project" value="UniProtKB-KW"/>
</dbReference>
<reference evidence="4" key="1">
    <citation type="submission" date="2021-01" db="EMBL/GenBank/DDBJ databases">
        <title>A chromosome-scale assembly of European eel, Anguilla anguilla.</title>
        <authorList>
            <person name="Henkel C."/>
            <person name="Jong-Raadsen S.A."/>
            <person name="Dufour S."/>
            <person name="Weltzien F.-A."/>
            <person name="Palstra A.P."/>
            <person name="Pelster B."/>
            <person name="Spaink H.P."/>
            <person name="Van Den Thillart G.E."/>
            <person name="Jansen H."/>
            <person name="Zahm M."/>
            <person name="Klopp C."/>
            <person name="Cedric C."/>
            <person name="Louis A."/>
            <person name="Berthelot C."/>
            <person name="Parey E."/>
            <person name="Roest Crollius H."/>
            <person name="Montfort J."/>
            <person name="Robinson-Rechavi M."/>
            <person name="Bucao C."/>
            <person name="Bouchez O."/>
            <person name="Gislard M."/>
            <person name="Lluch J."/>
            <person name="Milhes M."/>
            <person name="Lampietro C."/>
            <person name="Lopez Roques C."/>
            <person name="Donnadieu C."/>
            <person name="Braasch I."/>
            <person name="Desvignes T."/>
            <person name="Postlethwait J."/>
            <person name="Bobe J."/>
            <person name="Guiguen Y."/>
            <person name="Dirks R."/>
        </authorList>
    </citation>
    <scope>NUCLEOTIDE SEQUENCE</scope>
    <source>
        <strain evidence="4">Tag_6206</strain>
        <tissue evidence="4">Liver</tissue>
    </source>
</reference>
<name>A0A9D3LUZ1_ANGAN</name>
<accession>A0A9D3LUZ1</accession>
<dbReference type="FunFam" id="3.30.530.20:FF:000009">
    <property type="entry name" value="StAR related lipid transfer domain containing 13"/>
    <property type="match status" value="1"/>
</dbReference>
<dbReference type="GO" id="GO:0035023">
    <property type="term" value="P:regulation of Rho protein signal transduction"/>
    <property type="evidence" value="ECO:0007669"/>
    <property type="project" value="TreeGrafter"/>
</dbReference>
<proteinExistence type="predicted"/>
<dbReference type="Gene3D" id="3.30.530.20">
    <property type="match status" value="1"/>
</dbReference>
<dbReference type="AlphaFoldDB" id="A0A9D3LUZ1"/>
<dbReference type="Proteomes" id="UP001044222">
    <property type="component" value="Chromosome 13"/>
</dbReference>